<evidence type="ECO:0000313" key="5">
    <source>
        <dbReference type="Proteomes" id="UP000231501"/>
    </source>
</evidence>
<evidence type="ECO:0000256" key="1">
    <source>
        <dbReference type="ARBA" id="ARBA00010116"/>
    </source>
</evidence>
<gene>
    <name evidence="4" type="ORF">CS062_03295</name>
</gene>
<keyword evidence="5" id="KW-1185">Reference proteome</keyword>
<organism evidence="4 5">
    <name type="scientific">Roseateles chitinivorans</name>
    <dbReference type="NCBI Taxonomy" id="2917965"/>
    <lineage>
        <taxon>Bacteria</taxon>
        <taxon>Pseudomonadati</taxon>
        <taxon>Pseudomonadota</taxon>
        <taxon>Betaproteobacteria</taxon>
        <taxon>Burkholderiales</taxon>
        <taxon>Sphaerotilaceae</taxon>
        <taxon>Roseateles</taxon>
    </lineage>
</organism>
<dbReference type="Proteomes" id="UP000231501">
    <property type="component" value="Unassembled WGS sequence"/>
</dbReference>
<keyword evidence="2" id="KW-0732">Signal</keyword>
<dbReference type="RefSeq" id="WP_099860040.1">
    <property type="nucleotide sequence ID" value="NZ_PEOG01000008.1"/>
</dbReference>
<dbReference type="Gene3D" id="2.60.40.10">
    <property type="entry name" value="Immunoglobulins"/>
    <property type="match status" value="2"/>
</dbReference>
<dbReference type="InterPro" id="IPR013783">
    <property type="entry name" value="Ig-like_fold"/>
</dbReference>
<dbReference type="InterPro" id="IPR003344">
    <property type="entry name" value="Big_1_dom"/>
</dbReference>
<evidence type="ECO:0000256" key="2">
    <source>
        <dbReference type="SAM" id="SignalP"/>
    </source>
</evidence>
<feature type="domain" description="Big-1" evidence="3">
    <location>
        <begin position="66"/>
        <end position="160"/>
    </location>
</feature>
<dbReference type="PROSITE" id="PS51127">
    <property type="entry name" value="BIG1"/>
    <property type="match status" value="1"/>
</dbReference>
<dbReference type="OrthoDB" id="5522233at2"/>
<proteinExistence type="inferred from homology"/>
<dbReference type="SMART" id="SM00634">
    <property type="entry name" value="BID_1"/>
    <property type="match status" value="1"/>
</dbReference>
<dbReference type="AlphaFoldDB" id="A0A2G9CDZ0"/>
<evidence type="ECO:0000313" key="4">
    <source>
        <dbReference type="EMBL" id="PIM54658.1"/>
    </source>
</evidence>
<accession>A0A2G9CDZ0</accession>
<evidence type="ECO:0000259" key="3">
    <source>
        <dbReference type="PROSITE" id="PS51127"/>
    </source>
</evidence>
<name>A0A2G9CDZ0_9BURK</name>
<protein>
    <recommendedName>
        <fullName evidence="3">Big-1 domain-containing protein</fullName>
    </recommendedName>
</protein>
<dbReference type="InterPro" id="IPR008964">
    <property type="entry name" value="Invasin/intimin_cell_adhesion"/>
</dbReference>
<comment type="caution">
    <text evidence="4">The sequence shown here is derived from an EMBL/GenBank/DDBJ whole genome shotgun (WGS) entry which is preliminary data.</text>
</comment>
<comment type="similarity">
    <text evidence="1">Belongs to the intimin/invasin family.</text>
</comment>
<reference evidence="4 5" key="1">
    <citation type="submission" date="2017-11" db="EMBL/GenBank/DDBJ databases">
        <title>Draft genome sequence of Mitsuaria sp. HWN-4.</title>
        <authorList>
            <person name="Gundlapally S.R."/>
        </authorList>
    </citation>
    <scope>NUCLEOTIDE SEQUENCE [LARGE SCALE GENOMIC DNA]</scope>
    <source>
        <strain evidence="4 5">HWN-4</strain>
    </source>
</reference>
<dbReference type="EMBL" id="PEOG01000008">
    <property type="protein sequence ID" value="PIM54658.1"/>
    <property type="molecule type" value="Genomic_DNA"/>
</dbReference>
<feature type="signal peptide" evidence="2">
    <location>
        <begin position="1"/>
        <end position="32"/>
    </location>
</feature>
<dbReference type="PROSITE" id="PS51257">
    <property type="entry name" value="PROKAR_LIPOPROTEIN"/>
    <property type="match status" value="1"/>
</dbReference>
<sequence length="760" mass="76960">MKRIERVAGAGNGMTRGAARLMLTATMVAVLAACGGGGGGSDAGTPVVGGGGTGGGGTTTPVTKPTMTLALSSSTVTANAPATVTASLRTATGAPIPGTVVTFTTAGNLGKFEPASALTNDSGDAIVTLSPASATSTGADTITATASVNNANVTATGGFQLAATNVTITSLTSDLTLPALPPNGETTLTVALSSSAIGTPVNVSLTSACVIAGRGTLTPASSVTTSTGVATFRFRDNSCGSFQNTDTYQASIAGSAATQSLSLNLGKPSAQSIQATSNATQTIYLKGSGYTEFANVSFRLVDASGNGVPNQPIDLTANIWSGGLTLDGATQTTITKNTDNNGDVVVRVNSGTVPTPVRVSATLKGTSISTVSSALSIAVGLPSQLNFSLAQGTINIEGGSRDGTANTYSIIASDRLGNPVPDGTAINFVSEAGQVVNTVFTAKDSNGISRATSNFVSSEPRPADGRVTVLAYALGEESFVDQNGNNVYDAGEQFQNLGSVFLDRLYNNHYSNTDQFIKQNDSTGTSVCTNDPNNVLTQPATSLFKFTAYTPYVPNTCDAAQGKAYVRRAVETVFSSSTAAIVWGLKAPENLRGVCPDKRELIDFGAFGEEPKDSGLYGYYRDANNVVQRSTWLGYSQDEAARPNLRQVAPVGTGVVYSGGSSSLSLLFFVSDNNPVAFNPMPAGSKVTATGSDGLTVTVQAGATTPSTSYPTGASIDVKFADTTASGTVYITVTSPSGSAVTVAQNVAKAAVPATPAACD</sequence>
<dbReference type="SUPFAM" id="SSF49373">
    <property type="entry name" value="Invasin/intimin cell-adhesion fragments"/>
    <property type="match status" value="2"/>
</dbReference>
<feature type="chain" id="PRO_5013822696" description="Big-1 domain-containing protein" evidence="2">
    <location>
        <begin position="33"/>
        <end position="760"/>
    </location>
</feature>